<protein>
    <submittedName>
        <fullName evidence="8">MFS transporter</fullName>
    </submittedName>
</protein>
<dbReference type="SUPFAM" id="SSF103473">
    <property type="entry name" value="MFS general substrate transporter"/>
    <property type="match status" value="1"/>
</dbReference>
<dbReference type="InterPro" id="IPR036259">
    <property type="entry name" value="MFS_trans_sf"/>
</dbReference>
<dbReference type="Proteomes" id="UP000267448">
    <property type="component" value="Unassembled WGS sequence"/>
</dbReference>
<evidence type="ECO:0000256" key="6">
    <source>
        <dbReference type="SAM" id="Phobius"/>
    </source>
</evidence>
<organism evidence="8 9">
    <name type="scientific">Shewanella canadensis</name>
    <dbReference type="NCBI Taxonomy" id="271096"/>
    <lineage>
        <taxon>Bacteria</taxon>
        <taxon>Pseudomonadati</taxon>
        <taxon>Pseudomonadota</taxon>
        <taxon>Gammaproteobacteria</taxon>
        <taxon>Alteromonadales</taxon>
        <taxon>Shewanellaceae</taxon>
        <taxon>Shewanella</taxon>
    </lineage>
</organism>
<keyword evidence="2" id="KW-1003">Cell membrane</keyword>
<dbReference type="OrthoDB" id="9814303at2"/>
<feature type="transmembrane region" description="Helical" evidence="6">
    <location>
        <begin position="97"/>
        <end position="118"/>
    </location>
</feature>
<dbReference type="PRINTS" id="PR01036">
    <property type="entry name" value="TCRTETB"/>
</dbReference>
<keyword evidence="4 6" id="KW-1133">Transmembrane helix</keyword>
<dbReference type="PANTHER" id="PTHR43124">
    <property type="entry name" value="PURINE EFFLUX PUMP PBUE"/>
    <property type="match status" value="1"/>
</dbReference>
<evidence type="ECO:0000256" key="1">
    <source>
        <dbReference type="ARBA" id="ARBA00004651"/>
    </source>
</evidence>
<dbReference type="EMBL" id="RXNU01000004">
    <property type="protein sequence ID" value="RTR39143.1"/>
    <property type="molecule type" value="Genomic_DNA"/>
</dbReference>
<comment type="caution">
    <text evidence="8">The sequence shown here is derived from an EMBL/GenBank/DDBJ whole genome shotgun (WGS) entry which is preliminary data.</text>
</comment>
<dbReference type="PANTHER" id="PTHR43124:SF3">
    <property type="entry name" value="CHLORAMPHENICOL EFFLUX PUMP RV0191"/>
    <property type="match status" value="1"/>
</dbReference>
<evidence type="ECO:0000256" key="5">
    <source>
        <dbReference type="ARBA" id="ARBA00023136"/>
    </source>
</evidence>
<evidence type="ECO:0000259" key="7">
    <source>
        <dbReference type="PROSITE" id="PS50850"/>
    </source>
</evidence>
<feature type="transmembrane region" description="Helical" evidence="6">
    <location>
        <begin position="238"/>
        <end position="258"/>
    </location>
</feature>
<evidence type="ECO:0000256" key="2">
    <source>
        <dbReference type="ARBA" id="ARBA00022475"/>
    </source>
</evidence>
<dbReference type="Gene3D" id="1.20.1720.10">
    <property type="entry name" value="Multidrug resistance protein D"/>
    <property type="match status" value="1"/>
</dbReference>
<feature type="transmembrane region" description="Helical" evidence="6">
    <location>
        <begin position="354"/>
        <end position="373"/>
    </location>
</feature>
<name>A0A431WUL3_9GAMM</name>
<feature type="transmembrane region" description="Helical" evidence="6">
    <location>
        <begin position="210"/>
        <end position="232"/>
    </location>
</feature>
<proteinExistence type="predicted"/>
<feature type="transmembrane region" description="Helical" evidence="6">
    <location>
        <begin position="46"/>
        <end position="63"/>
    </location>
</feature>
<reference evidence="8 9" key="1">
    <citation type="submission" date="2018-12" db="EMBL/GenBank/DDBJ databases">
        <authorList>
            <person name="Yu L."/>
        </authorList>
    </citation>
    <scope>NUCLEOTIDE SEQUENCE [LARGE SCALE GENOMIC DNA]</scope>
    <source>
        <strain evidence="8 9">HAW-EB2</strain>
    </source>
</reference>
<dbReference type="GO" id="GO:0022857">
    <property type="term" value="F:transmembrane transporter activity"/>
    <property type="evidence" value="ECO:0007669"/>
    <property type="project" value="InterPro"/>
</dbReference>
<evidence type="ECO:0000256" key="3">
    <source>
        <dbReference type="ARBA" id="ARBA00022692"/>
    </source>
</evidence>
<dbReference type="AlphaFoldDB" id="A0A431WUL3"/>
<dbReference type="PROSITE" id="PS50850">
    <property type="entry name" value="MFS"/>
    <property type="match status" value="1"/>
</dbReference>
<feature type="transmembrane region" description="Helical" evidence="6">
    <location>
        <begin position="327"/>
        <end position="348"/>
    </location>
</feature>
<sequence length="385" mass="40505">MKNPPPIWLMVTLLMFPQVVETIYSPSLPHISQAFGVSFETASQTLSVYFIAFAIGVVVWGRLCDTLGRKKAMIYGLITYGIGALIALLAGNFETLLLARIISAFGAAVGSIATQTMLRDSFEGPELGKVFSVMGMGISISPVLGLMLGGAIAHNLGHLGVFSFLLSLSLALLLLGQCFLSETRPQHLTPVPLLPLAKQMICNGQVMRSATLVALFNLMLFGYYALAPFIFADLNMSSIAFGYSGIALGLGSLIGSLVNKRLLSRGWQAVTLINLASILALLGAAGVYLLQSSLVFLLPMVCVVLAFGIAIPNILSQALVDYKQVAGSAGGLFGLAYYLMLGAGLALAGWLQNLGLVLVLAAGLSSVLCLLNIRSTTPVLSTKGA</sequence>
<feature type="transmembrane region" description="Helical" evidence="6">
    <location>
        <begin position="159"/>
        <end position="180"/>
    </location>
</feature>
<feature type="domain" description="Major facilitator superfamily (MFS) profile" evidence="7">
    <location>
        <begin position="1"/>
        <end position="377"/>
    </location>
</feature>
<keyword evidence="3 6" id="KW-0812">Transmembrane</keyword>
<dbReference type="GO" id="GO:0005886">
    <property type="term" value="C:plasma membrane"/>
    <property type="evidence" value="ECO:0007669"/>
    <property type="project" value="UniProtKB-SubCell"/>
</dbReference>
<dbReference type="InterPro" id="IPR050189">
    <property type="entry name" value="MFS_Efflux_Transporters"/>
</dbReference>
<feature type="transmembrane region" description="Helical" evidence="6">
    <location>
        <begin position="270"/>
        <end position="290"/>
    </location>
</feature>
<feature type="transmembrane region" description="Helical" evidence="6">
    <location>
        <begin position="72"/>
        <end position="91"/>
    </location>
</feature>
<dbReference type="RefSeq" id="WP_126520014.1">
    <property type="nucleotide sequence ID" value="NZ_RXNU01000004.1"/>
</dbReference>
<evidence type="ECO:0000313" key="9">
    <source>
        <dbReference type="Proteomes" id="UP000267448"/>
    </source>
</evidence>
<evidence type="ECO:0000256" key="4">
    <source>
        <dbReference type="ARBA" id="ARBA00022989"/>
    </source>
</evidence>
<feature type="transmembrane region" description="Helical" evidence="6">
    <location>
        <begin position="130"/>
        <end position="153"/>
    </location>
</feature>
<accession>A0A431WUL3</accession>
<feature type="transmembrane region" description="Helical" evidence="6">
    <location>
        <begin position="296"/>
        <end position="315"/>
    </location>
</feature>
<dbReference type="Pfam" id="PF07690">
    <property type="entry name" value="MFS_1"/>
    <property type="match status" value="1"/>
</dbReference>
<keyword evidence="9" id="KW-1185">Reference proteome</keyword>
<dbReference type="InterPro" id="IPR011701">
    <property type="entry name" value="MFS"/>
</dbReference>
<dbReference type="InterPro" id="IPR020846">
    <property type="entry name" value="MFS_dom"/>
</dbReference>
<keyword evidence="5 6" id="KW-0472">Membrane</keyword>
<comment type="subcellular location">
    <subcellularLocation>
        <location evidence="1">Cell membrane</location>
        <topology evidence="1">Multi-pass membrane protein</topology>
    </subcellularLocation>
</comment>
<evidence type="ECO:0000313" key="8">
    <source>
        <dbReference type="EMBL" id="RTR39143.1"/>
    </source>
</evidence>
<gene>
    <name evidence="8" type="ORF">EKG38_09460</name>
</gene>